<proteinExistence type="predicted"/>
<sequence length="136" mass="15522">MKRNSYQEQDGDDDAYEKLQRLVVIESVKKKVDEFISLDEQSAASTKEVEDIIDNIKKQSKLIQEAIKLTMEVFKRNKGLVEKVSDVAEASDRIEEVSANSREVLVTMDEFTQHVSNLHDIPSHLKSETDKLKVEG</sequence>
<organism evidence="1 2">
    <name type="scientific">Ligilactobacillus ruminis ATCC 25644</name>
    <dbReference type="NCBI Taxonomy" id="525362"/>
    <lineage>
        <taxon>Bacteria</taxon>
        <taxon>Bacillati</taxon>
        <taxon>Bacillota</taxon>
        <taxon>Bacilli</taxon>
        <taxon>Lactobacillales</taxon>
        <taxon>Lactobacillaceae</taxon>
        <taxon>Ligilactobacillus</taxon>
    </lineage>
</organism>
<dbReference type="SUPFAM" id="SSF58104">
    <property type="entry name" value="Methyl-accepting chemotaxis protein (MCP) signaling domain"/>
    <property type="match status" value="1"/>
</dbReference>
<accession>E7FNY2</accession>
<dbReference type="Proteomes" id="UP000004099">
    <property type="component" value="Unassembled WGS sequence"/>
</dbReference>
<protein>
    <submittedName>
        <fullName evidence="1">Uncharacterized protein</fullName>
    </submittedName>
</protein>
<gene>
    <name evidence="1" type="ORF">HMPREF0542_10609</name>
</gene>
<evidence type="ECO:0000313" key="1">
    <source>
        <dbReference type="EMBL" id="EFZ35385.1"/>
    </source>
</evidence>
<reference evidence="1 2" key="1">
    <citation type="submission" date="2011-01" db="EMBL/GenBank/DDBJ databases">
        <authorList>
            <person name="Muzny D."/>
            <person name="Qin X."/>
            <person name="Buhay C."/>
            <person name="Dugan-Rocha S."/>
            <person name="Ding Y."/>
            <person name="Chen G."/>
            <person name="Hawes A."/>
            <person name="Holder M."/>
            <person name="Jhangiani S."/>
            <person name="Johnson A."/>
            <person name="Khan Z."/>
            <person name="Li Z."/>
            <person name="Liu W."/>
            <person name="Liu X."/>
            <person name="Perez L."/>
            <person name="Shen H."/>
            <person name="Wang Q."/>
            <person name="Watt J."/>
            <person name="Xi L."/>
            <person name="Xin Y."/>
            <person name="Zhou J."/>
            <person name="Deng J."/>
            <person name="Jiang H."/>
            <person name="Liu Y."/>
            <person name="Qu J."/>
            <person name="Song X.-Z."/>
            <person name="Zhang L."/>
            <person name="Villasana D."/>
            <person name="Johnson A."/>
            <person name="Liu J."/>
            <person name="Liyanage D."/>
            <person name="Lorensuhewa L."/>
            <person name="Robinson T."/>
            <person name="Song A."/>
            <person name="Song B.-B."/>
            <person name="Dinh H."/>
            <person name="Thornton R."/>
            <person name="Coyle M."/>
            <person name="Francisco L."/>
            <person name="Jackson L."/>
            <person name="Javaid M."/>
            <person name="Korchina V."/>
            <person name="Kovar C."/>
            <person name="Mata R."/>
            <person name="Mathew T."/>
            <person name="Ngo R."/>
            <person name="Nguyen L."/>
            <person name="Nguyen N."/>
            <person name="Okwuonu G."/>
            <person name="Ongeri F."/>
            <person name="Pham C."/>
            <person name="Simmons D."/>
            <person name="Wilczek-Boney K."/>
            <person name="Hale W."/>
            <person name="Jakkamsetti A."/>
            <person name="Pham P."/>
            <person name="Ruth R."/>
            <person name="San Lucas F."/>
            <person name="Warren J."/>
            <person name="Zhang J."/>
            <person name="Zhao Z."/>
            <person name="Zhou C."/>
            <person name="Zhu D."/>
            <person name="Lee S."/>
            <person name="Bess C."/>
            <person name="Blankenburg K."/>
            <person name="Forbes L."/>
            <person name="Fu Q."/>
            <person name="Gubbala S."/>
            <person name="Hirani K."/>
            <person name="Jayaseelan J.C."/>
            <person name="Lara F."/>
            <person name="Munidasa M."/>
            <person name="Palculict T."/>
            <person name="Patil S."/>
            <person name="Pu L.-L."/>
            <person name="Saada N."/>
            <person name="Tang L."/>
            <person name="Weissenberger G."/>
            <person name="Zhu Y."/>
            <person name="Hemphill L."/>
            <person name="Shang Y."/>
            <person name="Youmans B."/>
            <person name="Ayvaz T."/>
            <person name="Ross M."/>
            <person name="Santibanez J."/>
            <person name="Aqrawi P."/>
            <person name="Gross S."/>
            <person name="Joshi V."/>
            <person name="Fowler G."/>
            <person name="Nazareth L."/>
            <person name="Reid J."/>
            <person name="Worley K."/>
            <person name="Petrosino J."/>
            <person name="Highlander S."/>
            <person name="Gibbs R."/>
        </authorList>
    </citation>
    <scope>NUCLEOTIDE SEQUENCE [LARGE SCALE GENOMIC DNA]</scope>
    <source>
        <strain evidence="1 2">ATCC 25644</strain>
    </source>
</reference>
<name>E7FNY2_9LACO</name>
<dbReference type="Gene3D" id="1.10.287.950">
    <property type="entry name" value="Methyl-accepting chemotaxis protein"/>
    <property type="match status" value="1"/>
</dbReference>
<dbReference type="PATRIC" id="fig|525362.12.peg.656"/>
<dbReference type="HOGENOM" id="CLU_1872832_0_0_9"/>
<comment type="caution">
    <text evidence="1">The sequence shown here is derived from an EMBL/GenBank/DDBJ whole genome shotgun (WGS) entry which is preliminary data.</text>
</comment>
<dbReference type="AlphaFoldDB" id="E7FNY2"/>
<evidence type="ECO:0000313" key="2">
    <source>
        <dbReference type="Proteomes" id="UP000004099"/>
    </source>
</evidence>
<dbReference type="EMBL" id="ACGS02000024">
    <property type="protein sequence ID" value="EFZ35385.1"/>
    <property type="molecule type" value="Genomic_DNA"/>
</dbReference>